<organism evidence="1 2">
    <name type="scientific">Rozella allomycis (strain CSF55)</name>
    <dbReference type="NCBI Taxonomy" id="988480"/>
    <lineage>
        <taxon>Eukaryota</taxon>
        <taxon>Fungi</taxon>
        <taxon>Fungi incertae sedis</taxon>
        <taxon>Cryptomycota</taxon>
        <taxon>Cryptomycota incertae sedis</taxon>
        <taxon>Rozella</taxon>
    </lineage>
</organism>
<sequence length="961" mass="111162">MNIVKSLPSRSLEQKFTKGLGYCYIGENEEARSIVSNFNDNAKKYLSDKKFLSQVEQFLVKAANKLEIHDCLVPYLKFVIKSSSSCALIKAGLQIKFDLYSMADTLTMVNFCLQNHKSDPRWYLLKFKIFTQTTDVSKLGELYKEVLGPAAIYVKDKNELLNIFFQCLKLASTYLPRHNIFNDRITDLQTIWHQHGFENTADNFIKGIYHLVIGSIDSSRSFFHKVYFTNDIKGLMYSEAEALTSYVKSFVADKTLTFTDIFQSIIKEFTDKEKLKASLEAISLYIKEETLQIQDVVYGLINMAKESQAESDEEKLRDYLRILGEFLDPETFDTIKKSVDENLCLENRESFFAQSCFEQIYITGVEPGVFHETTFFELDMGQDIHNAMNNYAYHLFNESRNRNNGVVTNDALVRLLVNAISFDFFFTNIGINGMKEDWFLPMVIIDKIGKDLSTGGPILFERTLTEGGRKVLCESVDARTFFGRYGALYATYVYFCDDDAFFEFFYNERRVQASDYDYFLTYLYFLKRTLNGQKIDFPGMELFSFFFTKYKSLELPVDEQDFEDDYKSIAPFLMCIEVTTAAYAFIDDDQFVFKWLLTFVQHGNELITLQLLEKDDQAFRNLLLKVVSVPEYTIFLLEALGSSAFFAPVMNIERYKSAGIPFGPHIEAKQRELRKIIIPNEVVKRVLDSVEEINWDILVDVFRLYPETYIENQDVFLTKIIKEMKKGLRLQRACIIYVFQVGKISSGAEFNKTFPPERIEYIFNKMIDNKFNLENMAEFSFLNSYVNDYRAKLIQQKLEYQSTRVLSFSRVYSNFDYGLQAISKGTSNVSKVLKKTLPRPRAKLTAESSTSNNNAPKIGNVYVLSNAPGLDNLTKELIHELFFDPAGKYARGMYKRLNACNLCSIKFKDEAVQPYRILFGTEGNDVYIVKVGRRVNNKAYRQLVNFKKGDEFINVASLFNN</sequence>
<dbReference type="EMBL" id="KE561216">
    <property type="protein sequence ID" value="EPZ31489.1"/>
    <property type="molecule type" value="Genomic_DNA"/>
</dbReference>
<reference evidence="1 2" key="1">
    <citation type="journal article" date="2013" name="Curr. Biol.">
        <title>Shared signatures of parasitism and phylogenomics unite Cryptomycota and microsporidia.</title>
        <authorList>
            <person name="James T.Y."/>
            <person name="Pelin A."/>
            <person name="Bonen L."/>
            <person name="Ahrendt S."/>
            <person name="Sain D."/>
            <person name="Corradi N."/>
            <person name="Stajich J.E."/>
        </authorList>
    </citation>
    <scope>NUCLEOTIDE SEQUENCE [LARGE SCALE GENOMIC DNA]</scope>
    <source>
        <strain evidence="1 2">CSF55</strain>
    </source>
</reference>
<dbReference type="HOGENOM" id="CLU_307581_0_0_1"/>
<keyword evidence="2" id="KW-1185">Reference proteome</keyword>
<gene>
    <name evidence="1" type="ORF">O9G_002958</name>
</gene>
<proteinExistence type="predicted"/>
<dbReference type="AlphaFoldDB" id="A0A075ANN9"/>
<protein>
    <submittedName>
        <fullName evidence="1">Uncharacterized protein</fullName>
    </submittedName>
</protein>
<evidence type="ECO:0000313" key="1">
    <source>
        <dbReference type="EMBL" id="EPZ31489.1"/>
    </source>
</evidence>
<accession>A0A075ANN9</accession>
<dbReference type="Proteomes" id="UP000030755">
    <property type="component" value="Unassembled WGS sequence"/>
</dbReference>
<name>A0A075ANN9_ROZAC</name>
<evidence type="ECO:0000313" key="2">
    <source>
        <dbReference type="Proteomes" id="UP000030755"/>
    </source>
</evidence>